<evidence type="ECO:0000313" key="4">
    <source>
        <dbReference type="Proteomes" id="UP000475862"/>
    </source>
</evidence>
<sequence>MSAISLLYVQIIFAPSCFGGRVKIPSTSDIKMSKSALTSAANIAAKLSLSLILITYKNKLSSSCGGGVTASFVLIMGTIFILISSDNVLNKFFPAAALAFSNVLTSFLAWSLADSVSRILNDINNSWVNFCLPNATAPLGNSVFVFSRDYGTTQFYHQSSCILQFTTLSNDRWVCFQASTNSNTIIHDCQPTMLTSQNHDNNNNSSSPLPYFLLLIISCFGWTLFSHLSEFGHFNARSVLRCCKIKRLLLPWIIHFTTQFRFKTSFPLKITIASYQTS</sequence>
<name>A0A6G0TEH6_APHGL</name>
<evidence type="ECO:0000256" key="2">
    <source>
        <dbReference type="SAM" id="SignalP"/>
    </source>
</evidence>
<protein>
    <submittedName>
        <fullName evidence="3">Uncharacterized protein</fullName>
    </submittedName>
</protein>
<feature type="transmembrane region" description="Helical" evidence="1">
    <location>
        <begin position="95"/>
        <end position="113"/>
    </location>
</feature>
<reference evidence="3 4" key="1">
    <citation type="submission" date="2019-08" db="EMBL/GenBank/DDBJ databases">
        <title>The genome of the soybean aphid Biotype 1, its phylome, world population structure and adaptation to the North American continent.</title>
        <authorList>
            <person name="Giordano R."/>
            <person name="Donthu R.K."/>
            <person name="Hernandez A.G."/>
            <person name="Wright C.L."/>
            <person name="Zimin A.V."/>
        </authorList>
    </citation>
    <scope>NUCLEOTIDE SEQUENCE [LARGE SCALE GENOMIC DNA]</scope>
    <source>
        <tissue evidence="3">Whole aphids</tissue>
    </source>
</reference>
<feature type="transmembrane region" description="Helical" evidence="1">
    <location>
        <begin position="63"/>
        <end position="83"/>
    </location>
</feature>
<comment type="caution">
    <text evidence="3">The sequence shown here is derived from an EMBL/GenBank/DDBJ whole genome shotgun (WGS) entry which is preliminary data.</text>
</comment>
<evidence type="ECO:0000313" key="3">
    <source>
        <dbReference type="EMBL" id="KAE9531562.1"/>
    </source>
</evidence>
<accession>A0A6G0TEH6</accession>
<dbReference type="EMBL" id="VYZN01000041">
    <property type="protein sequence ID" value="KAE9531562.1"/>
    <property type="molecule type" value="Genomic_DNA"/>
</dbReference>
<keyword evidence="2" id="KW-0732">Signal</keyword>
<proteinExistence type="predicted"/>
<organism evidence="3 4">
    <name type="scientific">Aphis glycines</name>
    <name type="common">Soybean aphid</name>
    <dbReference type="NCBI Taxonomy" id="307491"/>
    <lineage>
        <taxon>Eukaryota</taxon>
        <taxon>Metazoa</taxon>
        <taxon>Ecdysozoa</taxon>
        <taxon>Arthropoda</taxon>
        <taxon>Hexapoda</taxon>
        <taxon>Insecta</taxon>
        <taxon>Pterygota</taxon>
        <taxon>Neoptera</taxon>
        <taxon>Paraneoptera</taxon>
        <taxon>Hemiptera</taxon>
        <taxon>Sternorrhyncha</taxon>
        <taxon>Aphidomorpha</taxon>
        <taxon>Aphidoidea</taxon>
        <taxon>Aphididae</taxon>
        <taxon>Aphidini</taxon>
        <taxon>Aphis</taxon>
        <taxon>Aphis</taxon>
    </lineage>
</organism>
<evidence type="ECO:0000256" key="1">
    <source>
        <dbReference type="SAM" id="Phobius"/>
    </source>
</evidence>
<feature type="transmembrane region" description="Helical" evidence="1">
    <location>
        <begin position="209"/>
        <end position="228"/>
    </location>
</feature>
<feature type="chain" id="PRO_5026075512" evidence="2">
    <location>
        <begin position="20"/>
        <end position="278"/>
    </location>
</feature>
<keyword evidence="1" id="KW-0812">Transmembrane</keyword>
<feature type="signal peptide" evidence="2">
    <location>
        <begin position="1"/>
        <end position="19"/>
    </location>
</feature>
<keyword evidence="1" id="KW-0472">Membrane</keyword>
<dbReference type="AlphaFoldDB" id="A0A6G0TEH6"/>
<keyword evidence="4" id="KW-1185">Reference proteome</keyword>
<dbReference type="Proteomes" id="UP000475862">
    <property type="component" value="Unassembled WGS sequence"/>
</dbReference>
<gene>
    <name evidence="3" type="ORF">AGLY_010768</name>
</gene>
<keyword evidence="1" id="KW-1133">Transmembrane helix</keyword>